<protein>
    <submittedName>
        <fullName evidence="2">Uncharacterized protein</fullName>
    </submittedName>
</protein>
<dbReference type="RefSeq" id="WP_338006002.1">
    <property type="nucleotide sequence ID" value="NZ_JAOPKA010000023.1"/>
</dbReference>
<sequence>MATNDSPTADEEEESVEQVLEALQQSIEQQAEQQEDFQTFLRLKSDPNVEQTEQFQERLIQFIKQKMGDEDVGLSEAAVVLWNEVNRLEQQVREAGENAQGNSPTNMPDSGNSSAAEQPERDNESDNPVDPAFQ</sequence>
<name>A0AAP2Z3D1_9EURY</name>
<dbReference type="AlphaFoldDB" id="A0AAP2Z3D1"/>
<dbReference type="EMBL" id="JAOPKA010000023">
    <property type="protein sequence ID" value="MCU4744197.1"/>
    <property type="molecule type" value="Genomic_DNA"/>
</dbReference>
<accession>A0AAP2Z3D1</accession>
<feature type="compositionally biased region" description="Polar residues" evidence="1">
    <location>
        <begin position="99"/>
        <end position="116"/>
    </location>
</feature>
<evidence type="ECO:0000313" key="2">
    <source>
        <dbReference type="EMBL" id="MCU4744197.1"/>
    </source>
</evidence>
<proteinExistence type="predicted"/>
<gene>
    <name evidence="2" type="ORF">OB960_22735</name>
</gene>
<feature type="region of interest" description="Disordered" evidence="1">
    <location>
        <begin position="91"/>
        <end position="134"/>
    </location>
</feature>
<evidence type="ECO:0000256" key="1">
    <source>
        <dbReference type="SAM" id="MobiDB-lite"/>
    </source>
</evidence>
<organism evidence="2 3">
    <name type="scientific">Natronoglomus mannanivorans</name>
    <dbReference type="NCBI Taxonomy" id="2979990"/>
    <lineage>
        <taxon>Archaea</taxon>
        <taxon>Methanobacteriati</taxon>
        <taxon>Methanobacteriota</taxon>
        <taxon>Stenosarchaea group</taxon>
        <taxon>Halobacteria</taxon>
        <taxon>Halobacteriales</taxon>
        <taxon>Natrialbaceae</taxon>
        <taxon>Natronoglomus</taxon>
    </lineage>
</organism>
<reference evidence="2" key="1">
    <citation type="submission" date="2022-09" db="EMBL/GenBank/DDBJ databases">
        <title>Enrichment on poylsaccharides allowed isolation of novel metabolic and taxonomic groups of Haloarchaea.</title>
        <authorList>
            <person name="Sorokin D.Y."/>
            <person name="Elcheninov A.G."/>
            <person name="Khizhniak T.V."/>
            <person name="Kolganova T.V."/>
            <person name="Kublanov I.V."/>
        </authorList>
    </citation>
    <scope>NUCLEOTIDE SEQUENCE</scope>
    <source>
        <strain evidence="2">AArc-xg1-1</strain>
    </source>
</reference>
<evidence type="ECO:0000313" key="3">
    <source>
        <dbReference type="Proteomes" id="UP001321018"/>
    </source>
</evidence>
<dbReference type="Proteomes" id="UP001321018">
    <property type="component" value="Unassembled WGS sequence"/>
</dbReference>
<comment type="caution">
    <text evidence="2">The sequence shown here is derived from an EMBL/GenBank/DDBJ whole genome shotgun (WGS) entry which is preliminary data.</text>
</comment>